<dbReference type="GO" id="GO:0009253">
    <property type="term" value="P:peptidoglycan catabolic process"/>
    <property type="evidence" value="ECO:0007669"/>
    <property type="project" value="InterPro"/>
</dbReference>
<dbReference type="Proteomes" id="UP000683925">
    <property type="component" value="Unassembled WGS sequence"/>
</dbReference>
<keyword evidence="3" id="KW-1185">Reference proteome</keyword>
<dbReference type="EMBL" id="CAJJDP010000153">
    <property type="protein sequence ID" value="CAD8210697.1"/>
    <property type="molecule type" value="Genomic_DNA"/>
</dbReference>
<dbReference type="SMART" id="SM00644">
    <property type="entry name" value="Ami_2"/>
    <property type="match status" value="1"/>
</dbReference>
<gene>
    <name evidence="2" type="ORF">POCTA_138.1.T1510158</name>
</gene>
<feature type="domain" description="N-acetylmuramoyl-L-alanine amidase" evidence="1">
    <location>
        <begin position="65"/>
        <end position="213"/>
    </location>
</feature>
<comment type="caution">
    <text evidence="2">The sequence shown here is derived from an EMBL/GenBank/DDBJ whole genome shotgun (WGS) entry which is preliminary data.</text>
</comment>
<dbReference type="GO" id="GO:0008745">
    <property type="term" value="F:N-acetylmuramoyl-L-alanine amidase activity"/>
    <property type="evidence" value="ECO:0007669"/>
    <property type="project" value="InterPro"/>
</dbReference>
<dbReference type="InterPro" id="IPR002502">
    <property type="entry name" value="Amidase_domain"/>
</dbReference>
<reference evidence="2" key="1">
    <citation type="submission" date="2021-01" db="EMBL/GenBank/DDBJ databases">
        <authorList>
            <consortium name="Genoscope - CEA"/>
            <person name="William W."/>
        </authorList>
    </citation>
    <scope>NUCLEOTIDE SEQUENCE</scope>
</reference>
<dbReference type="OrthoDB" id="6586623at2759"/>
<dbReference type="GO" id="GO:0019867">
    <property type="term" value="C:outer membrane"/>
    <property type="evidence" value="ECO:0007669"/>
    <property type="project" value="TreeGrafter"/>
</dbReference>
<name>A0A8S1YD13_PAROT</name>
<proteinExistence type="predicted"/>
<dbReference type="CDD" id="cd06583">
    <property type="entry name" value="PGRP"/>
    <property type="match status" value="1"/>
</dbReference>
<evidence type="ECO:0000259" key="1">
    <source>
        <dbReference type="SMART" id="SM00644"/>
    </source>
</evidence>
<dbReference type="InterPro" id="IPR051206">
    <property type="entry name" value="NAMLAA_amidase_2"/>
</dbReference>
<organism evidence="2 3">
    <name type="scientific">Paramecium octaurelia</name>
    <dbReference type="NCBI Taxonomy" id="43137"/>
    <lineage>
        <taxon>Eukaryota</taxon>
        <taxon>Sar</taxon>
        <taxon>Alveolata</taxon>
        <taxon>Ciliophora</taxon>
        <taxon>Intramacronucleata</taxon>
        <taxon>Oligohymenophorea</taxon>
        <taxon>Peniculida</taxon>
        <taxon>Parameciidae</taxon>
        <taxon>Paramecium</taxon>
    </lineage>
</organism>
<dbReference type="OMA" id="PPTIYQL"/>
<protein>
    <recommendedName>
        <fullName evidence="1">N-acetylmuramoyl-L-alanine amidase domain-containing protein</fullName>
    </recommendedName>
</protein>
<dbReference type="GO" id="GO:0009254">
    <property type="term" value="P:peptidoglycan turnover"/>
    <property type="evidence" value="ECO:0007669"/>
    <property type="project" value="TreeGrafter"/>
</dbReference>
<dbReference type="Pfam" id="PF01510">
    <property type="entry name" value="Amidase_2"/>
    <property type="match status" value="1"/>
</dbReference>
<accession>A0A8S1YD13</accession>
<dbReference type="PANTHER" id="PTHR30417:SF1">
    <property type="entry name" value="N-ACETYLMURAMOYL-L-ALANINE AMIDASE AMID"/>
    <property type="match status" value="1"/>
</dbReference>
<sequence>MIAGAEGEEKKICSFDQKSQFKQLIGDQFADQVERATKICLSKEQIDNEMVIYKVPRFSEINKNHYNNRSNGDSSQITALILHYTVTNFYNTLDLFTRDTEVNPVSSTYIITQYESQNQIPSGKVIQVVPEEKKAWHAGISRWQNMVNLNDNSIGIELVSEGVNQQGQFVPFDNEQIIVLAQLCKLIIQKFKISPVCVLGHSDIAPNRKMDPGILFPWGILYTNYGIGAWLTEQEKTIHGIMKFNPEEALPQKVSISFLSRHFKKFGYYIQEINVETKEFWDVLKAFKAHFSYNQIPEKYNSIPDMNDMIWIWGLTAKYKEYLS</sequence>
<dbReference type="PANTHER" id="PTHR30417">
    <property type="entry name" value="N-ACETYLMURAMOYL-L-ALANINE AMIDASE AMID"/>
    <property type="match status" value="1"/>
</dbReference>
<evidence type="ECO:0000313" key="2">
    <source>
        <dbReference type="EMBL" id="CAD8210697.1"/>
    </source>
</evidence>
<dbReference type="AlphaFoldDB" id="A0A8S1YD13"/>
<evidence type="ECO:0000313" key="3">
    <source>
        <dbReference type="Proteomes" id="UP000683925"/>
    </source>
</evidence>